<dbReference type="EMBL" id="JACSQA010000013">
    <property type="protein sequence ID" value="MBD8027027.1"/>
    <property type="molecule type" value="Genomic_DNA"/>
</dbReference>
<organism evidence="2 3">
    <name type="scientific">Ureibacillus galli</name>
    <dbReference type="NCBI Taxonomy" id="2762222"/>
    <lineage>
        <taxon>Bacteria</taxon>
        <taxon>Bacillati</taxon>
        <taxon>Bacillota</taxon>
        <taxon>Bacilli</taxon>
        <taxon>Bacillales</taxon>
        <taxon>Caryophanaceae</taxon>
        <taxon>Ureibacillus</taxon>
    </lineage>
</organism>
<keyword evidence="3" id="KW-1185">Reference proteome</keyword>
<evidence type="ECO:0000256" key="1">
    <source>
        <dbReference type="SAM" id="Phobius"/>
    </source>
</evidence>
<reference evidence="2 3" key="1">
    <citation type="submission" date="2020-08" db="EMBL/GenBank/DDBJ databases">
        <title>A Genomic Blueprint of the Chicken Gut Microbiome.</title>
        <authorList>
            <person name="Gilroy R."/>
            <person name="Ravi A."/>
            <person name="Getino M."/>
            <person name="Pursley I."/>
            <person name="Horton D.L."/>
            <person name="Alikhan N.-F."/>
            <person name="Baker D."/>
            <person name="Gharbi K."/>
            <person name="Hall N."/>
            <person name="Watson M."/>
            <person name="Adriaenssens E.M."/>
            <person name="Foster-Nyarko E."/>
            <person name="Jarju S."/>
            <person name="Secka A."/>
            <person name="Antonio M."/>
            <person name="Oren A."/>
            <person name="Chaudhuri R."/>
            <person name="La Ragione R.M."/>
            <person name="Hildebrand F."/>
            <person name="Pallen M.J."/>
        </authorList>
    </citation>
    <scope>NUCLEOTIDE SEQUENCE [LARGE SCALE GENOMIC DNA]</scope>
    <source>
        <strain evidence="2 3">Re31</strain>
    </source>
</reference>
<sequence length="117" mass="13761">MNTYKQIVKKNIFLILIMLVLMFFTYGWWLIMPFFIFPSLYLDVGIPLFLIFIIIFLSIGVLFSLFFVPLHWSFAKEYARIKDKRRVSIFFLAQGVVLLGGSILAAIAFLLLFYFLN</sequence>
<feature type="transmembrane region" description="Helical" evidence="1">
    <location>
        <begin position="12"/>
        <end position="36"/>
    </location>
</feature>
<keyword evidence="1" id="KW-0472">Membrane</keyword>
<comment type="caution">
    <text evidence="2">The sequence shown here is derived from an EMBL/GenBank/DDBJ whole genome shotgun (WGS) entry which is preliminary data.</text>
</comment>
<proteinExistence type="predicted"/>
<protein>
    <submittedName>
        <fullName evidence="2">Uncharacterized protein</fullName>
    </submittedName>
</protein>
<evidence type="ECO:0000313" key="2">
    <source>
        <dbReference type="EMBL" id="MBD8027027.1"/>
    </source>
</evidence>
<feature type="transmembrane region" description="Helical" evidence="1">
    <location>
        <begin position="48"/>
        <end position="68"/>
    </location>
</feature>
<keyword evidence="1" id="KW-0812">Transmembrane</keyword>
<gene>
    <name evidence="2" type="ORF">H9636_10205</name>
</gene>
<dbReference type="Proteomes" id="UP000640930">
    <property type="component" value="Unassembled WGS sequence"/>
</dbReference>
<name>A0ABR8XCR4_9BACL</name>
<keyword evidence="1" id="KW-1133">Transmembrane helix</keyword>
<dbReference type="RefSeq" id="WP_191707502.1">
    <property type="nucleotide sequence ID" value="NZ_JACSQA010000013.1"/>
</dbReference>
<evidence type="ECO:0000313" key="3">
    <source>
        <dbReference type="Proteomes" id="UP000640930"/>
    </source>
</evidence>
<accession>A0ABR8XCR4</accession>
<feature type="transmembrane region" description="Helical" evidence="1">
    <location>
        <begin position="89"/>
        <end position="116"/>
    </location>
</feature>